<reference evidence="1 2" key="1">
    <citation type="submission" date="2020-07" db="EMBL/GenBank/DDBJ databases">
        <title>Complete genome sequence of Mycolicibacterium litorale like strain isolated from cardiac implantable electronic device infection.</title>
        <authorList>
            <person name="Fukano H."/>
            <person name="Miyama H."/>
            <person name="Hoshino Y."/>
        </authorList>
    </citation>
    <scope>NUCLEOTIDE SEQUENCE [LARGE SCALE GENOMIC DNA]</scope>
    <source>
        <strain evidence="1 2">NIIDNTM18</strain>
    </source>
</reference>
<accession>A0A6S6P1K3</accession>
<dbReference type="Proteomes" id="UP000515734">
    <property type="component" value="Chromosome"/>
</dbReference>
<protein>
    <submittedName>
        <fullName evidence="1">Uncharacterized protein</fullName>
    </submittedName>
</protein>
<sequence length="93" mass="9822">MPGDRVPNIGADVHTGMCRLMTLSCTDSVDGNPAPGEAPPKRSTSLAQDYGWLTNVFPSDDDLSKAVGYRITTDGEYPPVGGIADLRNPSASR</sequence>
<proteinExistence type="predicted"/>
<dbReference type="EMBL" id="AP023287">
    <property type="protein sequence ID" value="BCI51411.1"/>
    <property type="molecule type" value="Genomic_DNA"/>
</dbReference>
<evidence type="ECO:0000313" key="2">
    <source>
        <dbReference type="Proteomes" id="UP000515734"/>
    </source>
</evidence>
<gene>
    <name evidence="1" type="ORF">NIIDNTM18_06890</name>
</gene>
<dbReference type="AlphaFoldDB" id="A0A6S6P1K3"/>
<name>A0A6S6P1K3_9MYCO</name>
<organism evidence="1 2">
    <name type="scientific">Mycolicibacterium litorale</name>
    <dbReference type="NCBI Taxonomy" id="758802"/>
    <lineage>
        <taxon>Bacteria</taxon>
        <taxon>Bacillati</taxon>
        <taxon>Actinomycetota</taxon>
        <taxon>Actinomycetes</taxon>
        <taxon>Mycobacteriales</taxon>
        <taxon>Mycobacteriaceae</taxon>
        <taxon>Mycolicibacterium</taxon>
    </lineage>
</organism>
<evidence type="ECO:0000313" key="1">
    <source>
        <dbReference type="EMBL" id="BCI51411.1"/>
    </source>
</evidence>